<dbReference type="Pfam" id="PF05534">
    <property type="entry name" value="HicB"/>
    <property type="match status" value="1"/>
</dbReference>
<dbReference type="AlphaFoldDB" id="A0AB39U755"/>
<dbReference type="KEGG" id="baqk:QN215_01415"/>
<dbReference type="InterPro" id="IPR008651">
    <property type="entry name" value="Uncharacterised_HicB"/>
</dbReference>
<dbReference type="RefSeq" id="WP_369344370.1">
    <property type="nucleotide sequence ID" value="NZ_CP129674.1"/>
</dbReference>
<accession>A0AB39U755</accession>
<gene>
    <name evidence="1" type="ORF">QN215_01415</name>
</gene>
<evidence type="ECO:0000313" key="1">
    <source>
        <dbReference type="EMBL" id="XDS44824.1"/>
    </source>
</evidence>
<dbReference type="InterPro" id="IPR035069">
    <property type="entry name" value="TTHA1013/TTHA0281-like"/>
</dbReference>
<sequence length="110" mass="12566">MKQQDRYVFRVHYSNEDQKFVATVAELPSLSWLADSQEKALRGLRKVVDDVVADMRENGEEVPVPFDDREYSGKFLLRLTPGEHRQLALQAAEQHVSLNKLAASRVMSHA</sequence>
<organism evidence="1">
    <name type="scientific">Bifidobacterium aquikefiricola</name>
    <dbReference type="NCBI Taxonomy" id="3059038"/>
    <lineage>
        <taxon>Bacteria</taxon>
        <taxon>Bacillati</taxon>
        <taxon>Actinomycetota</taxon>
        <taxon>Actinomycetes</taxon>
        <taxon>Bifidobacteriales</taxon>
        <taxon>Bifidobacteriaceae</taxon>
        <taxon>Bifidobacterium</taxon>
    </lineage>
</organism>
<dbReference type="SUPFAM" id="SSF143100">
    <property type="entry name" value="TTHA1013/TTHA0281-like"/>
    <property type="match status" value="1"/>
</dbReference>
<name>A0AB39U755_9BIFI</name>
<proteinExistence type="predicted"/>
<dbReference type="Gene3D" id="3.30.160.250">
    <property type="match status" value="1"/>
</dbReference>
<protein>
    <submittedName>
        <fullName evidence="1">Toxin-antitoxin system HicB family antitoxin</fullName>
    </submittedName>
</protein>
<dbReference type="EMBL" id="CP129674">
    <property type="protein sequence ID" value="XDS44824.1"/>
    <property type="molecule type" value="Genomic_DNA"/>
</dbReference>
<reference evidence="1" key="1">
    <citation type="submission" date="2023-07" db="EMBL/GenBank/DDBJ databases">
        <title>Bifidobacterium aquikefiriaerophilum sp. nov. and Bifidobacterium eccum sp. nov., isolated from water kefir.</title>
        <authorList>
            <person name="Breselge S."/>
            <person name="Bellassi P."/>
            <person name="Barcenilla C."/>
            <person name="Alvarez-Ordonez A."/>
            <person name="Morelli L."/>
            <person name="Cotter P.D."/>
        </authorList>
    </citation>
    <scope>NUCLEOTIDE SEQUENCE</scope>
    <source>
        <strain evidence="1">WK041_4_12</strain>
    </source>
</reference>